<sequence>MKKFILILLVLNLNLAFSSSIQASYAIGVFHENGNGENIQHKKITDQDYNGICFSKIVIFGETRNKNIEVRIGNSLGYLENSIPVYNNQKIYIGEEITFKHYNVSKGYFEVKIDNKLYDTKVFVK</sequence>
<evidence type="ECO:0000313" key="2">
    <source>
        <dbReference type="EMBL" id="AXX88929.1"/>
    </source>
</evidence>
<evidence type="ECO:0000256" key="1">
    <source>
        <dbReference type="SAM" id="SignalP"/>
    </source>
</evidence>
<dbReference type="KEGG" id="asui:ASUIS_0422"/>
<evidence type="ECO:0000313" key="3">
    <source>
        <dbReference type="Proteomes" id="UP000263040"/>
    </source>
</evidence>
<accession>A0AAD0SNW2</accession>
<keyword evidence="1" id="KW-0732">Signal</keyword>
<feature type="chain" id="PRO_5042032043" evidence="1">
    <location>
        <begin position="24"/>
        <end position="125"/>
    </location>
</feature>
<dbReference type="EMBL" id="CP032100">
    <property type="protein sequence ID" value="AXX88929.1"/>
    <property type="molecule type" value="Genomic_DNA"/>
</dbReference>
<protein>
    <submittedName>
        <fullName evidence="2">Uncharacterized protein</fullName>
    </submittedName>
</protein>
<dbReference type="AlphaFoldDB" id="A0AAD0SNW2"/>
<keyword evidence="3" id="KW-1185">Reference proteome</keyword>
<organism evidence="2 3">
    <name type="scientific">Arcobacter suis CECT 7833</name>
    <dbReference type="NCBI Taxonomy" id="663365"/>
    <lineage>
        <taxon>Bacteria</taxon>
        <taxon>Pseudomonadati</taxon>
        <taxon>Campylobacterota</taxon>
        <taxon>Epsilonproteobacteria</taxon>
        <taxon>Campylobacterales</taxon>
        <taxon>Arcobacteraceae</taxon>
        <taxon>Arcobacter</taxon>
    </lineage>
</organism>
<dbReference type="Proteomes" id="UP000263040">
    <property type="component" value="Chromosome"/>
</dbReference>
<name>A0AAD0SNW2_9BACT</name>
<reference evidence="2 3" key="1">
    <citation type="submission" date="2018-08" db="EMBL/GenBank/DDBJ databases">
        <title>Complete genome of the Arcobacter suis type strain LMG 26152.</title>
        <authorList>
            <person name="Miller W.G."/>
            <person name="Yee E."/>
            <person name="Bono J.L."/>
        </authorList>
    </citation>
    <scope>NUCLEOTIDE SEQUENCE [LARGE SCALE GENOMIC DNA]</scope>
    <source>
        <strain evidence="2 3">CECT 7833</strain>
    </source>
</reference>
<dbReference type="RefSeq" id="WP_118887621.1">
    <property type="nucleotide sequence ID" value="NZ_CP032100.1"/>
</dbReference>
<feature type="signal peptide" evidence="1">
    <location>
        <begin position="1"/>
        <end position="23"/>
    </location>
</feature>
<proteinExistence type="predicted"/>
<gene>
    <name evidence="2" type="ORF">ASUIS_0422</name>
</gene>